<name>A0A1I1E170_9BACT</name>
<organism evidence="1 2">
    <name type="scientific">Flexibacter flexilis DSM 6793</name>
    <dbReference type="NCBI Taxonomy" id="927664"/>
    <lineage>
        <taxon>Bacteria</taxon>
        <taxon>Pseudomonadati</taxon>
        <taxon>Bacteroidota</taxon>
        <taxon>Cytophagia</taxon>
        <taxon>Cytophagales</taxon>
        <taxon>Flexibacteraceae</taxon>
        <taxon>Flexibacter</taxon>
    </lineage>
</organism>
<gene>
    <name evidence="1" type="ORF">SAMN05421780_101575</name>
</gene>
<proteinExistence type="predicted"/>
<keyword evidence="2" id="KW-1185">Reference proteome</keyword>
<accession>A0A1I1E170</accession>
<dbReference type="EMBL" id="FOLE01000001">
    <property type="protein sequence ID" value="SFB80945.1"/>
    <property type="molecule type" value="Genomic_DNA"/>
</dbReference>
<reference evidence="1 2" key="1">
    <citation type="submission" date="2016-10" db="EMBL/GenBank/DDBJ databases">
        <authorList>
            <person name="de Groot N.N."/>
        </authorList>
    </citation>
    <scope>NUCLEOTIDE SEQUENCE [LARGE SCALE GENOMIC DNA]</scope>
    <source>
        <strain evidence="1 2">DSM 6793</strain>
    </source>
</reference>
<sequence>MLRIEELDMLGIYTAKSDCKYYKRKAEQARAKGDGRTARELYDEADRANARLQEYREKYNLTNV</sequence>
<dbReference type="AlphaFoldDB" id="A0A1I1E170"/>
<evidence type="ECO:0000313" key="2">
    <source>
        <dbReference type="Proteomes" id="UP000199514"/>
    </source>
</evidence>
<dbReference type="Proteomes" id="UP000199514">
    <property type="component" value="Unassembled WGS sequence"/>
</dbReference>
<evidence type="ECO:0000313" key="1">
    <source>
        <dbReference type="EMBL" id="SFB80945.1"/>
    </source>
</evidence>
<protein>
    <submittedName>
        <fullName evidence="1">Uncharacterized protein</fullName>
    </submittedName>
</protein>
<dbReference type="RefSeq" id="WP_091506959.1">
    <property type="nucleotide sequence ID" value="NZ_FOLE01000001.1"/>
</dbReference>
<dbReference type="STRING" id="927664.SAMN05421780_101575"/>